<dbReference type="AlphaFoldDB" id="A0A2K3QFL6"/>
<dbReference type="Gene3D" id="4.10.240.10">
    <property type="entry name" value="Zn(2)-C6 fungal-type DNA-binding domain"/>
    <property type="match status" value="1"/>
</dbReference>
<dbReference type="SMART" id="SM00906">
    <property type="entry name" value="Fungal_trans"/>
    <property type="match status" value="1"/>
</dbReference>
<dbReference type="GO" id="GO:0003677">
    <property type="term" value="F:DNA binding"/>
    <property type="evidence" value="ECO:0007669"/>
    <property type="project" value="UniProtKB-KW"/>
</dbReference>
<dbReference type="PROSITE" id="PS50048">
    <property type="entry name" value="ZN2_CY6_FUNGAL_2"/>
    <property type="match status" value="1"/>
</dbReference>
<evidence type="ECO:0000256" key="2">
    <source>
        <dbReference type="ARBA" id="ARBA00022723"/>
    </source>
</evidence>
<protein>
    <submittedName>
        <fullName evidence="10">AflYd/sugR/sugar regulator</fullName>
    </submittedName>
</protein>
<keyword evidence="4" id="KW-0805">Transcription regulation</keyword>
<dbReference type="SUPFAM" id="SSF57701">
    <property type="entry name" value="Zn2/Cys6 DNA-binding domain"/>
    <property type="match status" value="1"/>
</dbReference>
<feature type="compositionally biased region" description="Polar residues" evidence="8">
    <location>
        <begin position="72"/>
        <end position="85"/>
    </location>
</feature>
<evidence type="ECO:0000256" key="1">
    <source>
        <dbReference type="ARBA" id="ARBA00004123"/>
    </source>
</evidence>
<dbReference type="PANTHER" id="PTHR31668:SF18">
    <property type="entry name" value="MALTOSE FERMENTATION REGULATORY PROTEIN MAL13-RELATED"/>
    <property type="match status" value="1"/>
</dbReference>
<sequence length="533" mass="60170">MRLPNSCDACSLRRVRCDAKRPCRECTIHSMQCTSTRTPRKRGPKGPRLATRRRIEEVQSRMQQQQQQQQQRDSSWDPSDDNGASLSARRNDKPVTQSPCDPLPESPSPPCLAASRRRLPLDAYCEHLFIFRERLYPIWPVVDVDELIAKLRVDDADYEAWALAASLCAATIAQLRLPGHANPLDACSSLRFVQDVQRSRELYDFRESDNVPSVLIPFFLHIYFANADKLHTAGVYLRESITFAHGLCLDQPCLYDSLGPRDRSLHLRVFWLLFISERTYCAQNGLPVLLAPLDEMPSTVDEENNASGITQAFAGLTRIFAHLHRNLTRTSARPEVAMDSEAIIAAQADLCIDRYSHITSEVQQVDLFVTQQWIRLLIWEHTMRHFAMSRDSRDDAFSLFLPVTIAYDLLSLFSTVAAGSIRAHGYGMARAQGDHDLSKSFGLEDIVYSLRSVLLDVGGVRSVFLEKLQQRMDSSGLTASSWAYLSLFRAKYDLLEPNREAAETEPAPQEQVDGPEPCWLRLLGQPDGVGSTM</sequence>
<evidence type="ECO:0000256" key="8">
    <source>
        <dbReference type="SAM" id="MobiDB-lite"/>
    </source>
</evidence>
<keyword evidence="11" id="KW-1185">Reference proteome</keyword>
<dbReference type="GO" id="GO:0000981">
    <property type="term" value="F:DNA-binding transcription factor activity, RNA polymerase II-specific"/>
    <property type="evidence" value="ECO:0007669"/>
    <property type="project" value="InterPro"/>
</dbReference>
<evidence type="ECO:0000313" key="11">
    <source>
        <dbReference type="Proteomes" id="UP000236621"/>
    </source>
</evidence>
<dbReference type="EMBL" id="NRSZ01000571">
    <property type="protein sequence ID" value="PNY26303.1"/>
    <property type="molecule type" value="Genomic_DNA"/>
</dbReference>
<reference evidence="10 11" key="1">
    <citation type="submission" date="2017-08" db="EMBL/GenBank/DDBJ databases">
        <title>Harnessing the power of phylogenomics to disentangle the directionality and signatures of interkingdom host jumping in the parasitic fungal genus Tolypocladium.</title>
        <authorList>
            <person name="Quandt C.A."/>
            <person name="Patterson W."/>
            <person name="Spatafora J.W."/>
        </authorList>
    </citation>
    <scope>NUCLEOTIDE SEQUENCE [LARGE SCALE GENOMIC DNA]</scope>
    <source>
        <strain evidence="10 11">CBS 113982</strain>
    </source>
</reference>
<evidence type="ECO:0000313" key="10">
    <source>
        <dbReference type="EMBL" id="PNY26303.1"/>
    </source>
</evidence>
<dbReference type="PROSITE" id="PS00463">
    <property type="entry name" value="ZN2_CY6_FUNGAL_1"/>
    <property type="match status" value="1"/>
</dbReference>
<dbReference type="InterPro" id="IPR007219">
    <property type="entry name" value="XnlR_reg_dom"/>
</dbReference>
<organism evidence="10 11">
    <name type="scientific">Tolypocladium capitatum</name>
    <dbReference type="NCBI Taxonomy" id="45235"/>
    <lineage>
        <taxon>Eukaryota</taxon>
        <taxon>Fungi</taxon>
        <taxon>Dikarya</taxon>
        <taxon>Ascomycota</taxon>
        <taxon>Pezizomycotina</taxon>
        <taxon>Sordariomycetes</taxon>
        <taxon>Hypocreomycetidae</taxon>
        <taxon>Hypocreales</taxon>
        <taxon>Ophiocordycipitaceae</taxon>
        <taxon>Tolypocladium</taxon>
    </lineage>
</organism>
<evidence type="ECO:0000259" key="9">
    <source>
        <dbReference type="PROSITE" id="PS50048"/>
    </source>
</evidence>
<dbReference type="InterPro" id="IPR001138">
    <property type="entry name" value="Zn2Cys6_DnaBD"/>
</dbReference>
<dbReference type="GO" id="GO:0006351">
    <property type="term" value="P:DNA-templated transcription"/>
    <property type="evidence" value="ECO:0007669"/>
    <property type="project" value="InterPro"/>
</dbReference>
<feature type="domain" description="Zn(2)-C6 fungal-type" evidence="9">
    <location>
        <begin position="6"/>
        <end position="35"/>
    </location>
</feature>
<dbReference type="Pfam" id="PF00172">
    <property type="entry name" value="Zn_clus"/>
    <property type="match status" value="1"/>
</dbReference>
<dbReference type="OrthoDB" id="2534600at2759"/>
<evidence type="ECO:0000256" key="5">
    <source>
        <dbReference type="ARBA" id="ARBA00023125"/>
    </source>
</evidence>
<dbReference type="CDD" id="cd00067">
    <property type="entry name" value="GAL4"/>
    <property type="match status" value="1"/>
</dbReference>
<dbReference type="SMART" id="SM00066">
    <property type="entry name" value="GAL4"/>
    <property type="match status" value="1"/>
</dbReference>
<dbReference type="PANTHER" id="PTHR31668">
    <property type="entry name" value="GLUCOSE TRANSPORT TRANSCRIPTION REGULATOR RGT1-RELATED-RELATED"/>
    <property type="match status" value="1"/>
</dbReference>
<gene>
    <name evidence="10" type="ORF">TCAP_03770</name>
</gene>
<keyword evidence="3" id="KW-0862">Zinc</keyword>
<evidence type="ECO:0000256" key="7">
    <source>
        <dbReference type="ARBA" id="ARBA00023242"/>
    </source>
</evidence>
<dbReference type="GO" id="GO:0008270">
    <property type="term" value="F:zinc ion binding"/>
    <property type="evidence" value="ECO:0007669"/>
    <property type="project" value="InterPro"/>
</dbReference>
<dbReference type="GO" id="GO:0005634">
    <property type="term" value="C:nucleus"/>
    <property type="evidence" value="ECO:0007669"/>
    <property type="project" value="UniProtKB-SubCell"/>
</dbReference>
<dbReference type="Proteomes" id="UP000236621">
    <property type="component" value="Unassembled WGS sequence"/>
</dbReference>
<proteinExistence type="predicted"/>
<comment type="subcellular location">
    <subcellularLocation>
        <location evidence="1">Nucleus</location>
    </subcellularLocation>
</comment>
<comment type="caution">
    <text evidence="10">The sequence shown here is derived from an EMBL/GenBank/DDBJ whole genome shotgun (WGS) entry which is preliminary data.</text>
</comment>
<dbReference type="InterPro" id="IPR036864">
    <property type="entry name" value="Zn2-C6_fun-type_DNA-bd_sf"/>
</dbReference>
<accession>A0A2K3QFL6</accession>
<keyword evidence="5" id="KW-0238">DNA-binding</keyword>
<evidence type="ECO:0000256" key="4">
    <source>
        <dbReference type="ARBA" id="ARBA00023015"/>
    </source>
</evidence>
<evidence type="ECO:0000256" key="6">
    <source>
        <dbReference type="ARBA" id="ARBA00023163"/>
    </source>
</evidence>
<feature type="compositionally biased region" description="Pro residues" evidence="8">
    <location>
        <begin position="101"/>
        <end position="110"/>
    </location>
</feature>
<keyword evidence="7" id="KW-0539">Nucleus</keyword>
<dbReference type="CDD" id="cd12148">
    <property type="entry name" value="fungal_TF_MHR"/>
    <property type="match status" value="1"/>
</dbReference>
<feature type="region of interest" description="Disordered" evidence="8">
    <location>
        <begin position="56"/>
        <end position="111"/>
    </location>
</feature>
<evidence type="ECO:0000256" key="3">
    <source>
        <dbReference type="ARBA" id="ARBA00022833"/>
    </source>
</evidence>
<dbReference type="InterPro" id="IPR050797">
    <property type="entry name" value="Carb_Metab_Trans_Reg"/>
</dbReference>
<name>A0A2K3QFL6_9HYPO</name>
<keyword evidence="6" id="KW-0804">Transcription</keyword>
<keyword evidence="2" id="KW-0479">Metal-binding</keyword>